<keyword evidence="2 4" id="KW-0560">Oxidoreductase</keyword>
<evidence type="ECO:0000259" key="5">
    <source>
        <dbReference type="Pfam" id="PF00389"/>
    </source>
</evidence>
<comment type="similarity">
    <text evidence="1 4">Belongs to the D-isomer specific 2-hydroxyacid dehydrogenase family.</text>
</comment>
<feature type="domain" description="D-isomer specific 2-hydroxyacid dehydrogenase NAD-binding" evidence="6">
    <location>
        <begin position="112"/>
        <end position="286"/>
    </location>
</feature>
<name>A0A2W7IC00_9PROT</name>
<dbReference type="Gene3D" id="3.40.50.720">
    <property type="entry name" value="NAD(P)-binding Rossmann-like Domain"/>
    <property type="match status" value="2"/>
</dbReference>
<dbReference type="SUPFAM" id="SSF51735">
    <property type="entry name" value="NAD(P)-binding Rossmann-fold domains"/>
    <property type="match status" value="1"/>
</dbReference>
<dbReference type="Proteomes" id="UP000249688">
    <property type="component" value="Unassembled WGS sequence"/>
</dbReference>
<dbReference type="InterPro" id="IPR050857">
    <property type="entry name" value="D-2-hydroxyacid_DH"/>
</dbReference>
<dbReference type="PANTHER" id="PTHR42789">
    <property type="entry name" value="D-ISOMER SPECIFIC 2-HYDROXYACID DEHYDROGENASE FAMILY PROTEIN (AFU_ORTHOLOGUE AFUA_6G10090)"/>
    <property type="match status" value="1"/>
</dbReference>
<evidence type="ECO:0000256" key="4">
    <source>
        <dbReference type="RuleBase" id="RU003719"/>
    </source>
</evidence>
<dbReference type="InterPro" id="IPR006140">
    <property type="entry name" value="D-isomer_DH_NAD-bd"/>
</dbReference>
<keyword evidence="3" id="KW-0520">NAD</keyword>
<evidence type="ECO:0000313" key="7">
    <source>
        <dbReference type="EMBL" id="PZW43082.1"/>
    </source>
</evidence>
<sequence length="323" mass="34161">MKVVVLDDYADALRQVIGLSSLTGHAVTIFRDTARTADRMVERLADAEAVLLIQQRSRLPRAVIERLPKLRLVSQTGRNTGHIDLDACTEHGIVVSARGTGQSSATAELTWGLILAALRDIPREAQRLRDGLWLDSIGTTISGKTLGVYGFGAIGSLVASIGKAFGMRVVCWGRESANQRAREAGFAVAEDRDALFATADVLSLHLALNDETRGIVSAVDLARMKPDALLVNTGRAGLIAPGVLAAALAAGRPGRAAVDVFDDEPVLGAADPLIGMANALCTPHLGYSVREMYGPLLTNATDQIKAFAAGRPIDVVNPAVLTR</sequence>
<dbReference type="GO" id="GO:0016616">
    <property type="term" value="F:oxidoreductase activity, acting on the CH-OH group of donors, NAD or NADP as acceptor"/>
    <property type="evidence" value="ECO:0007669"/>
    <property type="project" value="InterPro"/>
</dbReference>
<feature type="domain" description="D-isomer specific 2-hydroxyacid dehydrogenase catalytic" evidence="5">
    <location>
        <begin position="24"/>
        <end position="317"/>
    </location>
</feature>
<keyword evidence="8" id="KW-1185">Reference proteome</keyword>
<dbReference type="Pfam" id="PF00389">
    <property type="entry name" value="2-Hacid_dh"/>
    <property type="match status" value="1"/>
</dbReference>
<evidence type="ECO:0000256" key="2">
    <source>
        <dbReference type="ARBA" id="ARBA00023002"/>
    </source>
</evidence>
<protein>
    <submittedName>
        <fullName evidence="7">D-3-phosphoglycerate dehydrogenase</fullName>
    </submittedName>
</protein>
<dbReference type="GO" id="GO:0051287">
    <property type="term" value="F:NAD binding"/>
    <property type="evidence" value="ECO:0007669"/>
    <property type="project" value="InterPro"/>
</dbReference>
<evidence type="ECO:0000256" key="3">
    <source>
        <dbReference type="ARBA" id="ARBA00023027"/>
    </source>
</evidence>
<evidence type="ECO:0000313" key="8">
    <source>
        <dbReference type="Proteomes" id="UP000249688"/>
    </source>
</evidence>
<comment type="caution">
    <text evidence="7">The sequence shown here is derived from an EMBL/GenBank/DDBJ whole genome shotgun (WGS) entry which is preliminary data.</text>
</comment>
<dbReference type="OrthoDB" id="9793626at2"/>
<dbReference type="EMBL" id="QKYU01000016">
    <property type="protein sequence ID" value="PZW43082.1"/>
    <property type="molecule type" value="Genomic_DNA"/>
</dbReference>
<gene>
    <name evidence="7" type="ORF">C8P66_1162</name>
</gene>
<dbReference type="SUPFAM" id="SSF52283">
    <property type="entry name" value="Formate/glycerate dehydrogenase catalytic domain-like"/>
    <property type="match status" value="1"/>
</dbReference>
<evidence type="ECO:0000259" key="6">
    <source>
        <dbReference type="Pfam" id="PF02826"/>
    </source>
</evidence>
<dbReference type="InterPro" id="IPR006139">
    <property type="entry name" value="D-isomer_2_OHA_DH_cat_dom"/>
</dbReference>
<evidence type="ECO:0000256" key="1">
    <source>
        <dbReference type="ARBA" id="ARBA00005854"/>
    </source>
</evidence>
<proteinExistence type="inferred from homology"/>
<dbReference type="PANTHER" id="PTHR42789:SF1">
    <property type="entry name" value="D-ISOMER SPECIFIC 2-HYDROXYACID DEHYDROGENASE FAMILY PROTEIN (AFU_ORTHOLOGUE AFUA_6G10090)"/>
    <property type="match status" value="1"/>
</dbReference>
<organism evidence="7 8">
    <name type="scientific">Humitalea rosea</name>
    <dbReference type="NCBI Taxonomy" id="990373"/>
    <lineage>
        <taxon>Bacteria</taxon>
        <taxon>Pseudomonadati</taxon>
        <taxon>Pseudomonadota</taxon>
        <taxon>Alphaproteobacteria</taxon>
        <taxon>Acetobacterales</taxon>
        <taxon>Roseomonadaceae</taxon>
        <taxon>Humitalea</taxon>
    </lineage>
</organism>
<reference evidence="7 8" key="1">
    <citation type="submission" date="2018-06" db="EMBL/GenBank/DDBJ databases">
        <title>Genomic Encyclopedia of Archaeal and Bacterial Type Strains, Phase II (KMG-II): from individual species to whole genera.</title>
        <authorList>
            <person name="Goeker M."/>
        </authorList>
    </citation>
    <scope>NUCLEOTIDE SEQUENCE [LARGE SCALE GENOMIC DNA]</scope>
    <source>
        <strain evidence="7 8">DSM 24525</strain>
    </source>
</reference>
<dbReference type="CDD" id="cd12169">
    <property type="entry name" value="PGDH_like_1"/>
    <property type="match status" value="1"/>
</dbReference>
<dbReference type="Pfam" id="PF02826">
    <property type="entry name" value="2-Hacid_dh_C"/>
    <property type="match status" value="1"/>
</dbReference>
<dbReference type="InterPro" id="IPR036291">
    <property type="entry name" value="NAD(P)-bd_dom_sf"/>
</dbReference>
<dbReference type="AlphaFoldDB" id="A0A2W7IC00"/>
<accession>A0A2W7IC00</accession>